<evidence type="ECO:0000313" key="6">
    <source>
        <dbReference type="EMBL" id="CAG5106739.1"/>
    </source>
</evidence>
<reference evidence="6 7" key="1">
    <citation type="submission" date="2021-04" db="EMBL/GenBank/DDBJ databases">
        <authorList>
            <person name="Bliznina A."/>
        </authorList>
    </citation>
    <scope>NUCLEOTIDE SEQUENCE [LARGE SCALE GENOMIC DNA]</scope>
</reference>
<dbReference type="Pfam" id="PF13920">
    <property type="entry name" value="zf-C3HC4_3"/>
    <property type="match status" value="1"/>
</dbReference>
<evidence type="ECO:0000256" key="2">
    <source>
        <dbReference type="ARBA" id="ARBA00022771"/>
    </source>
</evidence>
<organism evidence="6 7">
    <name type="scientific">Oikopleura dioica</name>
    <name type="common">Tunicate</name>
    <dbReference type="NCBI Taxonomy" id="34765"/>
    <lineage>
        <taxon>Eukaryota</taxon>
        <taxon>Metazoa</taxon>
        <taxon>Chordata</taxon>
        <taxon>Tunicata</taxon>
        <taxon>Appendicularia</taxon>
        <taxon>Copelata</taxon>
        <taxon>Oikopleuridae</taxon>
        <taxon>Oikopleura</taxon>
    </lineage>
</organism>
<evidence type="ECO:0000256" key="4">
    <source>
        <dbReference type="PROSITE-ProRule" id="PRU00175"/>
    </source>
</evidence>
<dbReference type="PROSITE" id="PS50089">
    <property type="entry name" value="ZF_RING_2"/>
    <property type="match status" value="1"/>
</dbReference>
<evidence type="ECO:0000259" key="5">
    <source>
        <dbReference type="PROSITE" id="PS50089"/>
    </source>
</evidence>
<proteinExistence type="predicted"/>
<feature type="domain" description="RING-type" evidence="5">
    <location>
        <begin position="127"/>
        <end position="168"/>
    </location>
</feature>
<dbReference type="PROSITE" id="PS00518">
    <property type="entry name" value="ZF_RING_1"/>
    <property type="match status" value="1"/>
</dbReference>
<keyword evidence="2 4" id="KW-0863">Zinc-finger</keyword>
<keyword evidence="3" id="KW-0862">Zinc</keyword>
<dbReference type="InterPro" id="IPR001841">
    <property type="entry name" value="Znf_RING"/>
</dbReference>
<dbReference type="SUPFAM" id="SSF57850">
    <property type="entry name" value="RING/U-box"/>
    <property type="match status" value="1"/>
</dbReference>
<dbReference type="Proteomes" id="UP001158576">
    <property type="component" value="Chromosome 1"/>
</dbReference>
<dbReference type="InterPro" id="IPR013083">
    <property type="entry name" value="Znf_RING/FYVE/PHD"/>
</dbReference>
<dbReference type="InterPro" id="IPR017907">
    <property type="entry name" value="Znf_RING_CS"/>
</dbReference>
<keyword evidence="1" id="KW-0479">Metal-binding</keyword>
<gene>
    <name evidence="6" type="ORF">OKIOD_LOCUS11744</name>
</gene>
<sequence length="187" mass="22157">MSTIDYQLKPLPETEIVLFCLGCDRKNTDNYQVDYLEPDDDIEDKAFSVWLVCEFCAKEITIAFTPEEWNLFASQADKQEDQYFSRVSAVAFCKTYLLSDCYGDLFIKAQQRKMARREINKDEEKNCIFCHEDDVKMISSPCKHFYCEKCYAKHREISPRKDDCAFCRIPFQYTRFSDIVAEKRRND</sequence>
<protein>
    <submittedName>
        <fullName evidence="6">Oidioi.mRNA.OKI2018_I69.chr1.g2979.t1.cds</fullName>
    </submittedName>
</protein>
<keyword evidence="7" id="KW-1185">Reference proteome</keyword>
<evidence type="ECO:0000256" key="1">
    <source>
        <dbReference type="ARBA" id="ARBA00022723"/>
    </source>
</evidence>
<dbReference type="SMART" id="SM00184">
    <property type="entry name" value="RING"/>
    <property type="match status" value="1"/>
</dbReference>
<evidence type="ECO:0000256" key="3">
    <source>
        <dbReference type="ARBA" id="ARBA00022833"/>
    </source>
</evidence>
<evidence type="ECO:0000313" key="7">
    <source>
        <dbReference type="Proteomes" id="UP001158576"/>
    </source>
</evidence>
<dbReference type="Gene3D" id="3.30.40.10">
    <property type="entry name" value="Zinc/RING finger domain, C3HC4 (zinc finger)"/>
    <property type="match status" value="1"/>
</dbReference>
<dbReference type="EMBL" id="OU015566">
    <property type="protein sequence ID" value="CAG5106739.1"/>
    <property type="molecule type" value="Genomic_DNA"/>
</dbReference>
<name>A0ABN7SX28_OIKDI</name>
<accession>A0ABN7SX28</accession>